<gene>
    <name evidence="3" type="ORF">HAX54_015386</name>
</gene>
<evidence type="ECO:0000256" key="2">
    <source>
        <dbReference type="SAM" id="MobiDB-lite"/>
    </source>
</evidence>
<dbReference type="PANTHER" id="PTHR22691:SF11">
    <property type="entry name" value="PROTEIN SPT2 HOMOLOG"/>
    <property type="match status" value="1"/>
</dbReference>
<evidence type="ECO:0000256" key="1">
    <source>
        <dbReference type="ARBA" id="ARBA00023054"/>
    </source>
</evidence>
<reference evidence="3 4" key="1">
    <citation type="journal article" date="2021" name="BMC Genomics">
        <title>Datura genome reveals duplications of psychoactive alkaloid biosynthetic genes and high mutation rate following tissue culture.</title>
        <authorList>
            <person name="Rajewski A."/>
            <person name="Carter-House D."/>
            <person name="Stajich J."/>
            <person name="Litt A."/>
        </authorList>
    </citation>
    <scope>NUCLEOTIDE SEQUENCE [LARGE SCALE GENOMIC DNA]</scope>
    <source>
        <strain evidence="3">AR-01</strain>
    </source>
</reference>
<keyword evidence="4" id="KW-1185">Reference proteome</keyword>
<dbReference type="EMBL" id="JACEIK010001980">
    <property type="protein sequence ID" value="MCD7473485.1"/>
    <property type="molecule type" value="Genomic_DNA"/>
</dbReference>
<feature type="region of interest" description="Disordered" evidence="2">
    <location>
        <begin position="23"/>
        <end position="54"/>
    </location>
</feature>
<feature type="region of interest" description="Disordered" evidence="2">
    <location>
        <begin position="72"/>
        <end position="91"/>
    </location>
</feature>
<organism evidence="3 4">
    <name type="scientific">Datura stramonium</name>
    <name type="common">Jimsonweed</name>
    <name type="synonym">Common thornapple</name>
    <dbReference type="NCBI Taxonomy" id="4076"/>
    <lineage>
        <taxon>Eukaryota</taxon>
        <taxon>Viridiplantae</taxon>
        <taxon>Streptophyta</taxon>
        <taxon>Embryophyta</taxon>
        <taxon>Tracheophyta</taxon>
        <taxon>Spermatophyta</taxon>
        <taxon>Magnoliopsida</taxon>
        <taxon>eudicotyledons</taxon>
        <taxon>Gunneridae</taxon>
        <taxon>Pentapetalae</taxon>
        <taxon>asterids</taxon>
        <taxon>lamiids</taxon>
        <taxon>Solanales</taxon>
        <taxon>Solanaceae</taxon>
        <taxon>Solanoideae</taxon>
        <taxon>Datureae</taxon>
        <taxon>Datura</taxon>
    </lineage>
</organism>
<feature type="region of interest" description="Disordered" evidence="2">
    <location>
        <begin position="144"/>
        <end position="178"/>
    </location>
</feature>
<evidence type="ECO:0000313" key="4">
    <source>
        <dbReference type="Proteomes" id="UP000823775"/>
    </source>
</evidence>
<dbReference type="PANTHER" id="PTHR22691">
    <property type="entry name" value="YEAST SPT2-RELATED"/>
    <property type="match status" value="1"/>
</dbReference>
<protein>
    <submittedName>
        <fullName evidence="3">Uncharacterized protein</fullName>
    </submittedName>
</protein>
<feature type="region of interest" description="Disordered" evidence="2">
    <location>
        <begin position="198"/>
        <end position="251"/>
    </location>
</feature>
<feature type="compositionally biased region" description="Low complexity" evidence="2">
    <location>
        <begin position="29"/>
        <end position="43"/>
    </location>
</feature>
<sequence length="325" mass="36135">MLHPGIILDPSLDLRSLLSLTDHPQSNRGAAPKSAGSKASTSSNHAPKVTNGLKRKIDMVKNTRDYSFLLSDDAELPGPSRGSLTQKVSAPNYGFDDIEDAVSSTRGKQTSSNIGRKLLDDESEVKKAAKCNLKLDLNDKKVLTPGAKSTVPASHKPTPSRVQHPVPRQSSVQNRIPLESESRNKVCLCPNLRSFRNSQPPCLDLRNVARPMDDRRPAPQQRDDRRPAPQHRDDRRPAPQHRDDRRPHSSIEMTGAQHLSKEMTGAQHLSIEMTGAQHFLEKMTGAQHFSKEMTGAQHFSGKMIGGQQENQRDMMKMMMEKKPLV</sequence>
<evidence type="ECO:0000313" key="3">
    <source>
        <dbReference type="EMBL" id="MCD7473485.1"/>
    </source>
</evidence>
<feature type="compositionally biased region" description="Basic and acidic residues" evidence="2">
    <location>
        <begin position="211"/>
        <end position="249"/>
    </location>
</feature>
<name>A0ABS8TSQ0_DATST</name>
<keyword evidence="1" id="KW-0175">Coiled coil</keyword>
<accession>A0ABS8TSQ0</accession>
<proteinExistence type="predicted"/>
<dbReference type="Proteomes" id="UP000823775">
    <property type="component" value="Unassembled WGS sequence"/>
</dbReference>
<comment type="caution">
    <text evidence="3">The sequence shown here is derived from an EMBL/GenBank/DDBJ whole genome shotgun (WGS) entry which is preliminary data.</text>
</comment>